<feature type="compositionally biased region" description="Acidic residues" evidence="1">
    <location>
        <begin position="904"/>
        <end position="915"/>
    </location>
</feature>
<dbReference type="PANTHER" id="PTHR33096:SF1">
    <property type="entry name" value="CXC1-LIKE CYSTEINE CLUSTER ASSOCIATED WITH KDZ TRANSPOSASES DOMAIN-CONTAINING PROTEIN"/>
    <property type="match status" value="1"/>
</dbReference>
<dbReference type="OrthoDB" id="3246730at2759"/>
<feature type="compositionally biased region" description="Basic and acidic residues" evidence="1">
    <location>
        <begin position="1"/>
        <end position="20"/>
    </location>
</feature>
<proteinExistence type="predicted"/>
<name>A0A0C9W5E6_9AGAM</name>
<keyword evidence="3" id="KW-1185">Reference proteome</keyword>
<dbReference type="Proteomes" id="UP000053820">
    <property type="component" value="Unassembled WGS sequence"/>
</dbReference>
<sequence length="945" mass="106822">MTPGERRALEDLQNRAKDEEGQWEDVGGSELDNVLDGSERLEISNGGNELGDLIQEMFGDFSDFKERNPHPRRDTRTRRDHVLCRTEAFNLQMHALIGSYLQWSHDRDQTNGSSFFTESVDQMDVNSGIWKLNVVDVFRLGAGKVNLAIKSNDAYITSALVRQGLIPCLPISPSTAITIGALEFYRTAHLRSPHFSIQAFVKTLCDLHGVTFHRVLSRQFSIAFDVYLQICSEVDKLVSQVLHRDSADWRLKHVCPACTYTLNSEAPLKFKLLYAMDGNDSLKRIIRRSPEIGGDDTAARPSCELPTYQVVSSGLYLPRDYVNQFGKDVPTEDTSTDNEKKDENPCAGRWKNMDDQKTKKTWGVYDETGIFLAVCRHGMSLLIADMVQSGELAKYPLAVVNKLINTFGSDLGGSYDIGCQFSTTLANSSIGPLAQSSRHSCLVGAFHGHAHRRLCQLSHLTLYTEGLGLKDLETCEHTFSKSNALASTVRHSSIFHRQQSINSYFEHNDDYEVYANLSNFIYSNYKQALDILADGEANLPDLMRDLNFANKSVFNAWREDEKAYLQSLSQEPQVKTLQMEYWQRLVKLSASKRSLDTILATWDQSFQDGGATAYSNNASRTRRAETALRHAQESYDKDLCNVQTLENKLDLPRRWAPEDDEWQHAGRLVAKREYQRALDWLESLVVARIFELSKMNRAGTGYKMRKHIAKALQTRSAAIRMALDRYNTAAQAMRPPRRTLQWDEVVEYAFLADFDLLRDTRQDVSQRPWATPAARYAMDLHFKMVRAEEEIQCLNTELQRLLTYIIDEERYLLRCEELLKPQHPALARQVALRRGVRGRCNMAHIQRLHNLSKLPGFTGTFAVGMSAWTGPGESGGTPCVVIPPSLASHGSPLSTQPLTQLLEDQDSTEDLEEEEDAKREAQEASLAVEEVIEIATDISTSPTFA</sequence>
<feature type="region of interest" description="Disordered" evidence="1">
    <location>
        <begin position="1"/>
        <end position="30"/>
    </location>
</feature>
<organism evidence="2 3">
    <name type="scientific">Hydnomerulius pinastri MD-312</name>
    <dbReference type="NCBI Taxonomy" id="994086"/>
    <lineage>
        <taxon>Eukaryota</taxon>
        <taxon>Fungi</taxon>
        <taxon>Dikarya</taxon>
        <taxon>Basidiomycota</taxon>
        <taxon>Agaricomycotina</taxon>
        <taxon>Agaricomycetes</taxon>
        <taxon>Agaricomycetidae</taxon>
        <taxon>Boletales</taxon>
        <taxon>Boletales incertae sedis</taxon>
        <taxon>Leucogyrophana</taxon>
    </lineage>
</organism>
<evidence type="ECO:0000313" key="2">
    <source>
        <dbReference type="EMBL" id="KIJ57766.1"/>
    </source>
</evidence>
<dbReference type="InterPro" id="IPR040521">
    <property type="entry name" value="KDZ"/>
</dbReference>
<feature type="region of interest" description="Disordered" evidence="1">
    <location>
        <begin position="327"/>
        <end position="352"/>
    </location>
</feature>
<dbReference type="EMBL" id="KN840127">
    <property type="protein sequence ID" value="KIJ57766.1"/>
    <property type="molecule type" value="Genomic_DNA"/>
</dbReference>
<dbReference type="PANTHER" id="PTHR33096">
    <property type="entry name" value="CXC2 DOMAIN-CONTAINING PROTEIN"/>
    <property type="match status" value="1"/>
</dbReference>
<evidence type="ECO:0000256" key="1">
    <source>
        <dbReference type="SAM" id="MobiDB-lite"/>
    </source>
</evidence>
<evidence type="ECO:0000313" key="3">
    <source>
        <dbReference type="Proteomes" id="UP000053820"/>
    </source>
</evidence>
<feature type="region of interest" description="Disordered" evidence="1">
    <location>
        <begin position="904"/>
        <end position="925"/>
    </location>
</feature>
<protein>
    <recommendedName>
        <fullName evidence="4">CxC1-like cysteine cluster associated with KDZ transposases domain-containing protein</fullName>
    </recommendedName>
</protein>
<dbReference type="Pfam" id="PF18758">
    <property type="entry name" value="KDZ"/>
    <property type="match status" value="1"/>
</dbReference>
<gene>
    <name evidence="2" type="ORF">HYDPIDRAFT_34807</name>
</gene>
<reference evidence="2 3" key="1">
    <citation type="submission" date="2014-04" db="EMBL/GenBank/DDBJ databases">
        <title>Evolutionary Origins and Diversification of the Mycorrhizal Mutualists.</title>
        <authorList>
            <consortium name="DOE Joint Genome Institute"/>
            <consortium name="Mycorrhizal Genomics Consortium"/>
            <person name="Kohler A."/>
            <person name="Kuo A."/>
            <person name="Nagy L.G."/>
            <person name="Floudas D."/>
            <person name="Copeland A."/>
            <person name="Barry K.W."/>
            <person name="Cichocki N."/>
            <person name="Veneault-Fourrey C."/>
            <person name="LaButti K."/>
            <person name="Lindquist E.A."/>
            <person name="Lipzen A."/>
            <person name="Lundell T."/>
            <person name="Morin E."/>
            <person name="Murat C."/>
            <person name="Riley R."/>
            <person name="Ohm R."/>
            <person name="Sun H."/>
            <person name="Tunlid A."/>
            <person name="Henrissat B."/>
            <person name="Grigoriev I.V."/>
            <person name="Hibbett D.S."/>
            <person name="Martin F."/>
        </authorList>
    </citation>
    <scope>NUCLEOTIDE SEQUENCE [LARGE SCALE GENOMIC DNA]</scope>
    <source>
        <strain evidence="2 3">MD-312</strain>
    </source>
</reference>
<dbReference type="HOGENOM" id="CLU_013084_2_1_1"/>
<dbReference type="AlphaFoldDB" id="A0A0C9W5E6"/>
<accession>A0A0C9W5E6</accession>
<evidence type="ECO:0008006" key="4">
    <source>
        <dbReference type="Google" id="ProtNLM"/>
    </source>
</evidence>